<evidence type="ECO:0000313" key="2">
    <source>
        <dbReference type="EMBL" id="SDH07334.1"/>
    </source>
</evidence>
<dbReference type="InterPro" id="IPR051805">
    <property type="entry name" value="Dehydratase_Activator_Redct"/>
</dbReference>
<dbReference type="Gene3D" id="3.40.50.11900">
    <property type="match status" value="1"/>
</dbReference>
<dbReference type="Pfam" id="PF06050">
    <property type="entry name" value="HGD-D"/>
    <property type="match status" value="1"/>
</dbReference>
<dbReference type="InterPro" id="IPR018709">
    <property type="entry name" value="CoA_activase_DUF2229"/>
</dbReference>
<gene>
    <name evidence="2" type="ORF">SAMN05443529_10996</name>
</gene>
<feature type="domain" description="DUF2229" evidence="1">
    <location>
        <begin position="2"/>
        <end position="243"/>
    </location>
</feature>
<dbReference type="GO" id="GO:0016301">
    <property type="term" value="F:kinase activity"/>
    <property type="evidence" value="ECO:0007669"/>
    <property type="project" value="UniProtKB-KW"/>
</dbReference>
<dbReference type="InterPro" id="IPR010327">
    <property type="entry name" value="FldB/FldC_alpha/beta"/>
</dbReference>
<protein>
    <submittedName>
        <fullName evidence="2">Predicted nucleotide-binding protein, sugar kinase/HSP70/actin superfamily</fullName>
    </submittedName>
</protein>
<evidence type="ECO:0000259" key="1">
    <source>
        <dbReference type="Pfam" id="PF09989"/>
    </source>
</evidence>
<sequence>MKIGFPRALYYFDYFPFWSGFFHSLDIELVISPPTHREIMNQGLKKASDETCLPLKILAGHIQALEDVDYIFLPRMVSVEADTYTCPKFLGIPESVLPAVPEGQSVLTVTLNWRNSKRQVLKDLEVLTEQLGKSKAEIRQAFNKGMEWQKKYQNSMGAEWDFEDSLNKIESASWDSTESSKSSAPLTWKERMISIIPLTSDKAEKQNLPVGEKSDRLRIALVGHSYLTHESYANLNLLRKLHEKVDVELVQNVRQEDIEGHLSGLRKKIFWSHSKQIFGAGNKYAQDQRVDGIIYLTCFGCGTDSIIQELVSRKAREKHKPYMLITLDEHSGEAGLVTRLEAFLDMVERRRGHEGYVSTYGECLDSDSNAL</sequence>
<accession>A0A1G7ZF80</accession>
<dbReference type="PANTHER" id="PTHR32329:SF2">
    <property type="entry name" value="BIFUNCTIONAL PROTEIN [INCLUDES 2-HYDROXYACYL-COA DEHYDRATASE (N-TER) AND ITS ACTIVATOR DOMAIN (C_TERM)"/>
    <property type="match status" value="1"/>
</dbReference>
<keyword evidence="2" id="KW-0808">Transferase</keyword>
<dbReference type="Proteomes" id="UP000198656">
    <property type="component" value="Unassembled WGS sequence"/>
</dbReference>
<reference evidence="3" key="1">
    <citation type="submission" date="2016-10" db="EMBL/GenBank/DDBJ databases">
        <authorList>
            <person name="Varghese N."/>
            <person name="Submissions S."/>
        </authorList>
    </citation>
    <scope>NUCLEOTIDE SEQUENCE [LARGE SCALE GENOMIC DNA]</scope>
    <source>
        <strain evidence="3">DSM 8344</strain>
    </source>
</reference>
<keyword evidence="3" id="KW-1185">Reference proteome</keyword>
<dbReference type="EMBL" id="FNCP01000009">
    <property type="protein sequence ID" value="SDH07334.1"/>
    <property type="molecule type" value="Genomic_DNA"/>
</dbReference>
<dbReference type="PANTHER" id="PTHR32329">
    <property type="entry name" value="BIFUNCTIONAL PROTEIN [INCLUDES 2-HYDROXYACYL-COA DEHYDRATASE (N-TER) AND ITS ACTIVATOR DOMAIN (C_TERM)-RELATED"/>
    <property type="match status" value="1"/>
</dbReference>
<keyword evidence="2" id="KW-0418">Kinase</keyword>
<dbReference type="Pfam" id="PF09989">
    <property type="entry name" value="DUF2229"/>
    <property type="match status" value="1"/>
</dbReference>
<dbReference type="STRING" id="1121419.SAMN05443529_10996"/>
<name>A0A1G7ZF80_9FIRM</name>
<dbReference type="AlphaFoldDB" id="A0A1G7ZF80"/>
<evidence type="ECO:0000313" key="3">
    <source>
        <dbReference type="Proteomes" id="UP000198656"/>
    </source>
</evidence>
<organism evidence="2 3">
    <name type="scientific">Desulfosporosinus hippei DSM 8344</name>
    <dbReference type="NCBI Taxonomy" id="1121419"/>
    <lineage>
        <taxon>Bacteria</taxon>
        <taxon>Bacillati</taxon>
        <taxon>Bacillota</taxon>
        <taxon>Clostridia</taxon>
        <taxon>Eubacteriales</taxon>
        <taxon>Desulfitobacteriaceae</taxon>
        <taxon>Desulfosporosinus</taxon>
    </lineage>
</organism>
<proteinExistence type="predicted"/>
<dbReference type="RefSeq" id="WP_092332776.1">
    <property type="nucleotide sequence ID" value="NZ_FNCP01000009.1"/>
</dbReference>
<dbReference type="OrthoDB" id="9780120at2"/>